<dbReference type="FunCoup" id="B4KW68">
    <property type="interactions" value="2002"/>
</dbReference>
<dbReference type="InParanoid" id="B4KW68"/>
<reference evidence="4 5" key="1">
    <citation type="journal article" date="2007" name="Nature">
        <title>Evolution of genes and genomes on the Drosophila phylogeny.</title>
        <authorList>
            <consortium name="Drosophila 12 Genomes Consortium"/>
            <person name="Clark A.G."/>
            <person name="Eisen M.B."/>
            <person name="Smith D.R."/>
            <person name="Bergman C.M."/>
            <person name="Oliver B."/>
            <person name="Markow T.A."/>
            <person name="Kaufman T.C."/>
            <person name="Kellis M."/>
            <person name="Gelbart W."/>
            <person name="Iyer V.N."/>
            <person name="Pollard D.A."/>
            <person name="Sackton T.B."/>
            <person name="Larracuente A.M."/>
            <person name="Singh N.D."/>
            <person name="Abad J.P."/>
            <person name="Abt D.N."/>
            <person name="Adryan B."/>
            <person name="Aguade M."/>
            <person name="Akashi H."/>
            <person name="Anderson W.W."/>
            <person name="Aquadro C.F."/>
            <person name="Ardell D.H."/>
            <person name="Arguello R."/>
            <person name="Artieri C.G."/>
            <person name="Barbash D.A."/>
            <person name="Barker D."/>
            <person name="Barsanti P."/>
            <person name="Batterham P."/>
            <person name="Batzoglou S."/>
            <person name="Begun D."/>
            <person name="Bhutkar A."/>
            <person name="Blanco E."/>
            <person name="Bosak S.A."/>
            <person name="Bradley R.K."/>
            <person name="Brand A.D."/>
            <person name="Brent M.R."/>
            <person name="Brooks A.N."/>
            <person name="Brown R.H."/>
            <person name="Butlin R.K."/>
            <person name="Caggese C."/>
            <person name="Calvi B.R."/>
            <person name="Bernardo de Carvalho A."/>
            <person name="Caspi A."/>
            <person name="Castrezana S."/>
            <person name="Celniker S.E."/>
            <person name="Chang J.L."/>
            <person name="Chapple C."/>
            <person name="Chatterji S."/>
            <person name="Chinwalla A."/>
            <person name="Civetta A."/>
            <person name="Clifton S.W."/>
            <person name="Comeron J.M."/>
            <person name="Costello J.C."/>
            <person name="Coyne J.A."/>
            <person name="Daub J."/>
            <person name="David R.G."/>
            <person name="Delcher A.L."/>
            <person name="Delehaunty K."/>
            <person name="Do C.B."/>
            <person name="Ebling H."/>
            <person name="Edwards K."/>
            <person name="Eickbush T."/>
            <person name="Evans J.D."/>
            <person name="Filipski A."/>
            <person name="Findeiss S."/>
            <person name="Freyhult E."/>
            <person name="Fulton L."/>
            <person name="Fulton R."/>
            <person name="Garcia A.C."/>
            <person name="Gardiner A."/>
            <person name="Garfield D.A."/>
            <person name="Garvin B.E."/>
            <person name="Gibson G."/>
            <person name="Gilbert D."/>
            <person name="Gnerre S."/>
            <person name="Godfrey J."/>
            <person name="Good R."/>
            <person name="Gotea V."/>
            <person name="Gravely B."/>
            <person name="Greenberg A.J."/>
            <person name="Griffiths-Jones S."/>
            <person name="Gross S."/>
            <person name="Guigo R."/>
            <person name="Gustafson E.A."/>
            <person name="Haerty W."/>
            <person name="Hahn M.W."/>
            <person name="Halligan D.L."/>
            <person name="Halpern A.L."/>
            <person name="Halter G.M."/>
            <person name="Han M.V."/>
            <person name="Heger A."/>
            <person name="Hillier L."/>
            <person name="Hinrichs A.S."/>
            <person name="Holmes I."/>
            <person name="Hoskins R.A."/>
            <person name="Hubisz M.J."/>
            <person name="Hultmark D."/>
            <person name="Huntley M.A."/>
            <person name="Jaffe D.B."/>
            <person name="Jagadeeshan S."/>
            <person name="Jeck W.R."/>
            <person name="Johnson J."/>
            <person name="Jones C.D."/>
            <person name="Jordan W.C."/>
            <person name="Karpen G.H."/>
            <person name="Kataoka E."/>
            <person name="Keightley P.D."/>
            <person name="Kheradpour P."/>
            <person name="Kirkness E.F."/>
            <person name="Koerich L.B."/>
            <person name="Kristiansen K."/>
            <person name="Kudrna D."/>
            <person name="Kulathinal R.J."/>
            <person name="Kumar S."/>
            <person name="Kwok R."/>
            <person name="Lander E."/>
            <person name="Langley C.H."/>
            <person name="Lapoint R."/>
            <person name="Lazzaro B.P."/>
            <person name="Lee S.J."/>
            <person name="Levesque L."/>
            <person name="Li R."/>
            <person name="Lin C.F."/>
            <person name="Lin M.F."/>
            <person name="Lindblad-Toh K."/>
            <person name="Llopart A."/>
            <person name="Long M."/>
            <person name="Low L."/>
            <person name="Lozovsky E."/>
            <person name="Lu J."/>
            <person name="Luo M."/>
            <person name="Machado C.A."/>
            <person name="Makalowski W."/>
            <person name="Marzo M."/>
            <person name="Matsuda M."/>
            <person name="Matzkin L."/>
            <person name="McAllister B."/>
            <person name="McBride C.S."/>
            <person name="McKernan B."/>
            <person name="McKernan K."/>
            <person name="Mendez-Lago M."/>
            <person name="Minx P."/>
            <person name="Mollenhauer M.U."/>
            <person name="Montooth K."/>
            <person name="Mount S.M."/>
            <person name="Mu X."/>
            <person name="Myers E."/>
            <person name="Negre B."/>
            <person name="Newfeld S."/>
            <person name="Nielsen R."/>
            <person name="Noor M.A."/>
            <person name="O'Grady P."/>
            <person name="Pachter L."/>
            <person name="Papaceit M."/>
            <person name="Parisi M.J."/>
            <person name="Parisi M."/>
            <person name="Parts L."/>
            <person name="Pedersen J.S."/>
            <person name="Pesole G."/>
            <person name="Phillippy A.M."/>
            <person name="Ponting C.P."/>
            <person name="Pop M."/>
            <person name="Porcelli D."/>
            <person name="Powell J.R."/>
            <person name="Prohaska S."/>
            <person name="Pruitt K."/>
            <person name="Puig M."/>
            <person name="Quesneville H."/>
            <person name="Ram K.R."/>
            <person name="Rand D."/>
            <person name="Rasmussen M.D."/>
            <person name="Reed L.K."/>
            <person name="Reenan R."/>
            <person name="Reily A."/>
            <person name="Remington K.A."/>
            <person name="Rieger T.T."/>
            <person name="Ritchie M.G."/>
            <person name="Robin C."/>
            <person name="Rogers Y.H."/>
            <person name="Rohde C."/>
            <person name="Rozas J."/>
            <person name="Rubenfield M.J."/>
            <person name="Ruiz A."/>
            <person name="Russo S."/>
            <person name="Salzberg S.L."/>
            <person name="Sanchez-Gracia A."/>
            <person name="Saranga D.J."/>
            <person name="Sato H."/>
            <person name="Schaeffer S.W."/>
            <person name="Schatz M.C."/>
            <person name="Schlenke T."/>
            <person name="Schwartz R."/>
            <person name="Segarra C."/>
            <person name="Singh R.S."/>
            <person name="Sirot L."/>
            <person name="Sirota M."/>
            <person name="Sisneros N.B."/>
            <person name="Smith C.D."/>
            <person name="Smith T.F."/>
            <person name="Spieth J."/>
            <person name="Stage D.E."/>
            <person name="Stark A."/>
            <person name="Stephan W."/>
            <person name="Strausberg R.L."/>
            <person name="Strempel S."/>
            <person name="Sturgill D."/>
            <person name="Sutton G."/>
            <person name="Sutton G.G."/>
            <person name="Tao W."/>
            <person name="Teichmann S."/>
            <person name="Tobari Y.N."/>
            <person name="Tomimura Y."/>
            <person name="Tsolas J.M."/>
            <person name="Valente V.L."/>
            <person name="Venter E."/>
            <person name="Venter J.C."/>
            <person name="Vicario S."/>
            <person name="Vieira F.G."/>
            <person name="Vilella A.J."/>
            <person name="Villasante A."/>
            <person name="Walenz B."/>
            <person name="Wang J."/>
            <person name="Wasserman M."/>
            <person name="Watts T."/>
            <person name="Wilson D."/>
            <person name="Wilson R.K."/>
            <person name="Wing R.A."/>
            <person name="Wolfner M.F."/>
            <person name="Wong A."/>
            <person name="Wong G.K."/>
            <person name="Wu C.I."/>
            <person name="Wu G."/>
            <person name="Yamamoto D."/>
            <person name="Yang H.P."/>
            <person name="Yang S.P."/>
            <person name="Yorke J.A."/>
            <person name="Yoshida K."/>
            <person name="Zdobnov E."/>
            <person name="Zhang P."/>
            <person name="Zhang Y."/>
            <person name="Zimin A.V."/>
            <person name="Baldwin J."/>
            <person name="Abdouelleil A."/>
            <person name="Abdulkadir J."/>
            <person name="Abebe A."/>
            <person name="Abera B."/>
            <person name="Abreu J."/>
            <person name="Acer S.C."/>
            <person name="Aftuck L."/>
            <person name="Alexander A."/>
            <person name="An P."/>
            <person name="Anderson E."/>
            <person name="Anderson S."/>
            <person name="Arachi H."/>
            <person name="Azer M."/>
            <person name="Bachantsang P."/>
            <person name="Barry A."/>
            <person name="Bayul T."/>
            <person name="Berlin A."/>
            <person name="Bessette D."/>
            <person name="Bloom T."/>
            <person name="Blye J."/>
            <person name="Boguslavskiy L."/>
            <person name="Bonnet C."/>
            <person name="Boukhgalter B."/>
            <person name="Bourzgui I."/>
            <person name="Brown A."/>
            <person name="Cahill P."/>
            <person name="Channer S."/>
            <person name="Cheshatsang Y."/>
            <person name="Chuda L."/>
            <person name="Citroen M."/>
            <person name="Collymore A."/>
            <person name="Cooke P."/>
            <person name="Costello M."/>
            <person name="D'Aco K."/>
            <person name="Daza R."/>
            <person name="De Haan G."/>
            <person name="DeGray S."/>
            <person name="DeMaso C."/>
            <person name="Dhargay N."/>
            <person name="Dooley K."/>
            <person name="Dooley E."/>
            <person name="Doricent M."/>
            <person name="Dorje P."/>
            <person name="Dorjee K."/>
            <person name="Dupes A."/>
            <person name="Elong R."/>
            <person name="Falk J."/>
            <person name="Farina A."/>
            <person name="Faro S."/>
            <person name="Ferguson D."/>
            <person name="Fisher S."/>
            <person name="Foley C.D."/>
            <person name="Franke A."/>
            <person name="Friedrich D."/>
            <person name="Gadbois L."/>
            <person name="Gearin G."/>
            <person name="Gearin C.R."/>
            <person name="Giannoukos G."/>
            <person name="Goode T."/>
            <person name="Graham J."/>
            <person name="Grandbois E."/>
            <person name="Grewal S."/>
            <person name="Gyaltsen K."/>
            <person name="Hafez N."/>
            <person name="Hagos B."/>
            <person name="Hall J."/>
            <person name="Henson C."/>
            <person name="Hollinger A."/>
            <person name="Honan T."/>
            <person name="Huard M.D."/>
            <person name="Hughes L."/>
            <person name="Hurhula B."/>
            <person name="Husby M.E."/>
            <person name="Kamat A."/>
            <person name="Kanga B."/>
            <person name="Kashin S."/>
            <person name="Khazanovich D."/>
            <person name="Kisner P."/>
            <person name="Lance K."/>
            <person name="Lara M."/>
            <person name="Lee W."/>
            <person name="Lennon N."/>
            <person name="Letendre F."/>
            <person name="LeVine R."/>
            <person name="Lipovsky A."/>
            <person name="Liu X."/>
            <person name="Liu J."/>
            <person name="Liu S."/>
            <person name="Lokyitsang T."/>
            <person name="Lokyitsang Y."/>
            <person name="Lubonja R."/>
            <person name="Lui A."/>
            <person name="MacDonald P."/>
            <person name="Magnisalis V."/>
            <person name="Maru K."/>
            <person name="Matthews C."/>
            <person name="McCusker W."/>
            <person name="McDonough S."/>
            <person name="Mehta T."/>
            <person name="Meldrim J."/>
            <person name="Meneus L."/>
            <person name="Mihai O."/>
            <person name="Mihalev A."/>
            <person name="Mihova T."/>
            <person name="Mittelman R."/>
            <person name="Mlenga V."/>
            <person name="Montmayeur A."/>
            <person name="Mulrain L."/>
            <person name="Navidi A."/>
            <person name="Naylor J."/>
            <person name="Negash T."/>
            <person name="Nguyen T."/>
            <person name="Nguyen N."/>
            <person name="Nicol R."/>
            <person name="Norbu C."/>
            <person name="Norbu N."/>
            <person name="Novod N."/>
            <person name="O'Neill B."/>
            <person name="Osman S."/>
            <person name="Markiewicz E."/>
            <person name="Oyono O.L."/>
            <person name="Patti C."/>
            <person name="Phunkhang P."/>
            <person name="Pierre F."/>
            <person name="Priest M."/>
            <person name="Raghuraman S."/>
            <person name="Rege F."/>
            <person name="Reyes R."/>
            <person name="Rise C."/>
            <person name="Rogov P."/>
            <person name="Ross K."/>
            <person name="Ryan E."/>
            <person name="Settipalli S."/>
            <person name="Shea T."/>
            <person name="Sherpa N."/>
            <person name="Shi L."/>
            <person name="Shih D."/>
            <person name="Sparrow T."/>
            <person name="Spaulding J."/>
            <person name="Stalker J."/>
            <person name="Stange-Thomann N."/>
            <person name="Stavropoulos S."/>
            <person name="Stone C."/>
            <person name="Strader C."/>
            <person name="Tesfaye S."/>
            <person name="Thomson T."/>
            <person name="Thoulutsang Y."/>
            <person name="Thoulutsang D."/>
            <person name="Topham K."/>
            <person name="Topping I."/>
            <person name="Tsamla T."/>
            <person name="Vassiliev H."/>
            <person name="Vo A."/>
            <person name="Wangchuk T."/>
            <person name="Wangdi T."/>
            <person name="Weiand M."/>
            <person name="Wilkinson J."/>
            <person name="Wilson A."/>
            <person name="Yadav S."/>
            <person name="Young G."/>
            <person name="Yu Q."/>
            <person name="Zembek L."/>
            <person name="Zhong D."/>
            <person name="Zimmer A."/>
            <person name="Zwirko Z."/>
            <person name="Jaffe D.B."/>
            <person name="Alvarez P."/>
            <person name="Brockman W."/>
            <person name="Butler J."/>
            <person name="Chin C."/>
            <person name="Gnerre S."/>
            <person name="Grabherr M."/>
            <person name="Kleber M."/>
            <person name="Mauceli E."/>
            <person name="MacCallum I."/>
        </authorList>
    </citation>
    <scope>NUCLEOTIDE SEQUENCE [LARGE SCALE GENOMIC DNA]</scope>
    <source>
        <strain evidence="5">Tucson 15081-1352.22</strain>
    </source>
</reference>
<feature type="region of interest" description="Disordered" evidence="2">
    <location>
        <begin position="119"/>
        <end position="140"/>
    </location>
</feature>
<comment type="similarity">
    <text evidence="1">Belongs to the RNR ribonuclease family.</text>
</comment>
<dbReference type="GO" id="GO:0003723">
    <property type="term" value="F:RNA binding"/>
    <property type="evidence" value="ECO:0007669"/>
    <property type="project" value="InterPro"/>
</dbReference>
<dbReference type="KEGG" id="dmo:Dmoj_GI12678"/>
<feature type="compositionally biased region" description="Low complexity" evidence="2">
    <location>
        <begin position="172"/>
        <end position="190"/>
    </location>
</feature>
<feature type="compositionally biased region" description="Low complexity" evidence="2">
    <location>
        <begin position="119"/>
        <end position="137"/>
    </location>
</feature>
<dbReference type="Proteomes" id="UP000009192">
    <property type="component" value="Unassembled WGS sequence"/>
</dbReference>
<sequence length="1227" mass="139021">MSKTSSVGSLESAVTDPLQPSTCRMQQQQQQHQQHQQIDTESDYPTAIELLRQRSQRLATRLQQTQKEFATKLPNTSDYPLIEQKANQFMRNYVSHSQLQLPQQRSMPMLNSAATTAAATANQLQQRQHQQHQQNHLPPMPLPMSGYPYPMGSYGMPVHIFASAAATATTTTTAAAMPSTHQQQQQQQQQEQKRRRKSRQVLNGEVDALKELVLRLACLSPDIKAHAQHFITHNEVLAQLDWLNLSDGQQLNRASNYMAANLIRQSGAPIGRRIDGGMDMNRQQQMQQQLQLQQQQMQQRSTARLPPNQVHPMNQMRFGEVLRSRRDSELSTTSSSSTAATAQQQQYQQQQQQQLDNSGAQSPRKRNRNRKKRSDRTTPRSLQTELEAMRSYINKIVQQYVGSEQQLPQELLFKGDFGDLETHARRLVAAGYGRIVEEEIRVNRKNNRQAFITMSTDRETLERDGIVLLPVARRYAFEGDTVRAFVLNVGAAVSRTTDPSAGAIIGGKGSLSLAEDEELSDETESQDSDDDSVTVIASDNCPKAFVIAIVKQTELRQIVGNISFTNPTKLCDDELFYKFRPFDLRMPMAYIPQASCAAHLGGKQLDEVCGLLYVAHILETDSNGHCIAELVQPLGRVGDLDSELKAILFHNSLRDIVPYEERFNEMYAEAAPAVTADDLVNRRDMRKSCVFTIDPLTARDLDDAISIEKISENEYEVGVHISDVSHYLQENSELDNIVKQRSTSIYLANEVIHMLPKTLCFRCSLLPGEDKYSFSVFWRMDGQGKQLGKPAFTRSVINSCSQFAYEHAQKIIDNPREPFTEDDFPNILNGFTVNDIVQRVTWLHGIASNMRTKRFDNGALTINNAKVRFTLDPLEGEPIGFEIEQLREANHMIEEFMLLANQAVAKFIHDAFPKIAVLRNHPPPLTKSLKTLRDKLYAHGLELDYSSSKALQASMRKICQEAADPVAMSACLSQLLMKPMARATYICSDGKTEPSDLWHYALSIPIYTHFTSPIRRYPDVMVHRLLAAGLNYCTAPERTPAELNELTKIANERKYNAKQAGDDSSNLFFKRYVSNRQVIYMRAVVMEIFQHMMNVVTLESGHVIGINYKMQRVLIDTHNAPNFILVAERNLKQPPYKLQFLSVVPIRLIIWDGKLTGFLLTHDQRQKGPNMEHPSSRKDKKQQQQQQLQQQQQARNNNKLNKTSNSPIESVTAHSLGNIANSLRRIA</sequence>
<feature type="compositionally biased region" description="Low complexity" evidence="2">
    <location>
        <begin position="331"/>
        <end position="354"/>
    </location>
</feature>
<feature type="region of interest" description="Disordered" evidence="2">
    <location>
        <begin position="1"/>
        <end position="41"/>
    </location>
</feature>
<feature type="compositionally biased region" description="Polar residues" evidence="2">
    <location>
        <begin position="1194"/>
        <end position="1213"/>
    </location>
</feature>
<feature type="compositionally biased region" description="Low complexity" evidence="2">
    <location>
        <begin position="26"/>
        <end position="37"/>
    </location>
</feature>
<accession>B4KW68</accession>
<dbReference type="eggNOG" id="KOG2102">
    <property type="taxonomic scope" value="Eukaryota"/>
</dbReference>
<dbReference type="Pfam" id="PF00773">
    <property type="entry name" value="RNB"/>
    <property type="match status" value="1"/>
</dbReference>
<feature type="domain" description="RNB" evidence="3">
    <location>
        <begin position="682"/>
        <end position="1032"/>
    </location>
</feature>
<feature type="compositionally biased region" description="Low complexity" evidence="2">
    <location>
        <begin position="283"/>
        <end position="299"/>
    </location>
</feature>
<feature type="region of interest" description="Disordered" evidence="2">
    <location>
        <begin position="172"/>
        <end position="199"/>
    </location>
</feature>
<dbReference type="PANTHER" id="PTHR23355:SF9">
    <property type="entry name" value="DIS3-LIKE EXONUCLEASE 2"/>
    <property type="match status" value="1"/>
</dbReference>
<dbReference type="InterPro" id="IPR022966">
    <property type="entry name" value="RNase_II/R_CS"/>
</dbReference>
<evidence type="ECO:0000256" key="2">
    <source>
        <dbReference type="SAM" id="MobiDB-lite"/>
    </source>
</evidence>
<dbReference type="OrthoDB" id="372421at2759"/>
<dbReference type="GO" id="GO:0000175">
    <property type="term" value="F:3'-5'-RNA exonuclease activity"/>
    <property type="evidence" value="ECO:0007669"/>
    <property type="project" value="TreeGrafter"/>
</dbReference>
<gene>
    <name evidence="4" type="primary">Dmoj\GI12678</name>
    <name evidence="4" type="ORF">Dmoj_GI12678</name>
</gene>
<dbReference type="InterPro" id="IPR041505">
    <property type="entry name" value="Dis3_CSD2"/>
</dbReference>
<protein>
    <recommendedName>
        <fullName evidence="3">RNB domain-containing protein</fullName>
    </recommendedName>
</protein>
<dbReference type="Pfam" id="PF17849">
    <property type="entry name" value="OB_Dis3"/>
    <property type="match status" value="1"/>
</dbReference>
<dbReference type="InterPro" id="IPR050180">
    <property type="entry name" value="RNR_Ribonuclease"/>
</dbReference>
<dbReference type="GO" id="GO:0006402">
    <property type="term" value="P:mRNA catabolic process"/>
    <property type="evidence" value="ECO:0007669"/>
    <property type="project" value="TreeGrafter"/>
</dbReference>
<dbReference type="PROSITE" id="PS01175">
    <property type="entry name" value="RIBONUCLEASE_II"/>
    <property type="match status" value="1"/>
</dbReference>
<proteinExistence type="inferred from homology"/>
<dbReference type="InterPro" id="IPR001900">
    <property type="entry name" value="RNase_II/R"/>
</dbReference>
<dbReference type="GO" id="GO:0000932">
    <property type="term" value="C:P-body"/>
    <property type="evidence" value="ECO:0007669"/>
    <property type="project" value="TreeGrafter"/>
</dbReference>
<dbReference type="PANTHER" id="PTHR23355">
    <property type="entry name" value="RIBONUCLEASE"/>
    <property type="match status" value="1"/>
</dbReference>
<keyword evidence="5" id="KW-1185">Reference proteome</keyword>
<dbReference type="InterPro" id="IPR012340">
    <property type="entry name" value="NA-bd_OB-fold"/>
</dbReference>
<dbReference type="SMART" id="SM00955">
    <property type="entry name" value="RNB"/>
    <property type="match status" value="1"/>
</dbReference>
<feature type="region of interest" description="Disordered" evidence="2">
    <location>
        <begin position="1165"/>
        <end position="1213"/>
    </location>
</feature>
<evidence type="ECO:0000313" key="5">
    <source>
        <dbReference type="Proteomes" id="UP000009192"/>
    </source>
</evidence>
<feature type="region of interest" description="Disordered" evidence="2">
    <location>
        <begin position="282"/>
        <end position="385"/>
    </location>
</feature>
<evidence type="ECO:0000259" key="3">
    <source>
        <dbReference type="SMART" id="SM00955"/>
    </source>
</evidence>
<dbReference type="GO" id="GO:0010587">
    <property type="term" value="P:miRNA catabolic process"/>
    <property type="evidence" value="ECO:0007669"/>
    <property type="project" value="TreeGrafter"/>
</dbReference>
<evidence type="ECO:0000313" key="4">
    <source>
        <dbReference type="EMBL" id="EDW17456.2"/>
    </source>
</evidence>
<organism evidence="4 5">
    <name type="scientific">Drosophila mojavensis</name>
    <name type="common">Fruit fly</name>
    <dbReference type="NCBI Taxonomy" id="7230"/>
    <lineage>
        <taxon>Eukaryota</taxon>
        <taxon>Metazoa</taxon>
        <taxon>Ecdysozoa</taxon>
        <taxon>Arthropoda</taxon>
        <taxon>Hexapoda</taxon>
        <taxon>Insecta</taxon>
        <taxon>Pterygota</taxon>
        <taxon>Neoptera</taxon>
        <taxon>Endopterygota</taxon>
        <taxon>Diptera</taxon>
        <taxon>Brachycera</taxon>
        <taxon>Muscomorpha</taxon>
        <taxon>Ephydroidea</taxon>
        <taxon>Drosophilidae</taxon>
        <taxon>Drosophila</taxon>
    </lineage>
</organism>
<name>B4KW68_DROMO</name>
<feature type="compositionally biased region" description="Basic and acidic residues" evidence="2">
    <location>
        <begin position="320"/>
        <end position="329"/>
    </location>
</feature>
<feature type="compositionally biased region" description="Basic residues" evidence="2">
    <location>
        <begin position="363"/>
        <end position="374"/>
    </location>
</feature>
<dbReference type="EMBL" id="CH933809">
    <property type="protein sequence ID" value="EDW17456.2"/>
    <property type="molecule type" value="Genomic_DNA"/>
</dbReference>
<dbReference type="HOGENOM" id="CLU_002333_5_2_1"/>
<feature type="compositionally biased region" description="Low complexity" evidence="2">
    <location>
        <begin position="1183"/>
        <end position="1193"/>
    </location>
</feature>
<dbReference type="AlphaFoldDB" id="B4KW68"/>
<evidence type="ECO:0000256" key="1">
    <source>
        <dbReference type="RuleBase" id="RU003901"/>
    </source>
</evidence>
<dbReference type="SUPFAM" id="SSF50249">
    <property type="entry name" value="Nucleic acid-binding proteins"/>
    <property type="match status" value="1"/>
</dbReference>